<dbReference type="PANTHER" id="PTHR43065:SF52">
    <property type="entry name" value="SENSOR PROTEIN KINASE PILS"/>
    <property type="match status" value="1"/>
</dbReference>
<dbReference type="HOGENOM" id="CLU_000445_114_39_4"/>
<dbReference type="InterPro" id="IPR004358">
    <property type="entry name" value="Sig_transdc_His_kin-like_C"/>
</dbReference>
<dbReference type="Gene3D" id="3.30.565.10">
    <property type="entry name" value="Histidine kinase-like ATPase, C-terminal domain"/>
    <property type="match status" value="1"/>
</dbReference>
<gene>
    <name evidence="6" type="ORF">HMPREF9021_01696</name>
</gene>
<dbReference type="EC" id="2.7.13.3" evidence="2"/>
<protein>
    <recommendedName>
        <fullName evidence="2">histidine kinase</fullName>
        <ecNumber evidence="2">2.7.13.3</ecNumber>
    </recommendedName>
</protein>
<dbReference type="AlphaFoldDB" id="V9HBA4"/>
<evidence type="ECO:0000313" key="6">
    <source>
        <dbReference type="EMBL" id="EFG30410.1"/>
    </source>
</evidence>
<feature type="transmembrane region" description="Helical" evidence="4">
    <location>
        <begin position="119"/>
        <end position="142"/>
    </location>
</feature>
<organism evidence="6 7">
    <name type="scientific">Simonsiella muelleri ATCC 29453</name>
    <dbReference type="NCBI Taxonomy" id="641147"/>
    <lineage>
        <taxon>Bacteria</taxon>
        <taxon>Pseudomonadati</taxon>
        <taxon>Pseudomonadota</taxon>
        <taxon>Betaproteobacteria</taxon>
        <taxon>Neisseriales</taxon>
        <taxon>Neisseriaceae</taxon>
        <taxon>Simonsiella</taxon>
    </lineage>
</organism>
<dbReference type="InterPro" id="IPR036890">
    <property type="entry name" value="HATPase_C_sf"/>
</dbReference>
<dbReference type="InterPro" id="IPR036097">
    <property type="entry name" value="HisK_dim/P_sf"/>
</dbReference>
<feature type="transmembrane region" description="Helical" evidence="4">
    <location>
        <begin position="80"/>
        <end position="98"/>
    </location>
</feature>
<dbReference type="PRINTS" id="PR00344">
    <property type="entry name" value="BCTRLSENSOR"/>
</dbReference>
<evidence type="ECO:0000256" key="3">
    <source>
        <dbReference type="ARBA" id="ARBA00022553"/>
    </source>
</evidence>
<feature type="domain" description="Histidine kinase" evidence="5">
    <location>
        <begin position="344"/>
        <end position="537"/>
    </location>
</feature>
<dbReference type="Pfam" id="PF02518">
    <property type="entry name" value="HATPase_c"/>
    <property type="match status" value="1"/>
</dbReference>
<dbReference type="STRING" id="641147.HMPREF9021_01696"/>
<dbReference type="SUPFAM" id="SSF55874">
    <property type="entry name" value="ATPase domain of HSP90 chaperone/DNA topoisomerase II/histidine kinase"/>
    <property type="match status" value="1"/>
</dbReference>
<dbReference type="EMBL" id="ADCY02000035">
    <property type="protein sequence ID" value="EFG30410.1"/>
    <property type="molecule type" value="Genomic_DNA"/>
</dbReference>
<proteinExistence type="predicted"/>
<dbReference type="SUPFAM" id="SSF47384">
    <property type="entry name" value="Homodimeric domain of signal transducing histidine kinase"/>
    <property type="match status" value="1"/>
</dbReference>
<dbReference type="GO" id="GO:0000155">
    <property type="term" value="F:phosphorelay sensor kinase activity"/>
    <property type="evidence" value="ECO:0007669"/>
    <property type="project" value="InterPro"/>
</dbReference>
<dbReference type="Gene3D" id="1.10.287.130">
    <property type="match status" value="1"/>
</dbReference>
<evidence type="ECO:0000256" key="4">
    <source>
        <dbReference type="SAM" id="Phobius"/>
    </source>
</evidence>
<accession>V9HBA4</accession>
<keyword evidence="4" id="KW-0472">Membrane</keyword>
<feature type="transmembrane region" description="Helical" evidence="4">
    <location>
        <begin position="21"/>
        <end position="46"/>
    </location>
</feature>
<dbReference type="InterPro" id="IPR005467">
    <property type="entry name" value="His_kinase_dom"/>
</dbReference>
<dbReference type="OrthoDB" id="9815750at2"/>
<evidence type="ECO:0000313" key="7">
    <source>
        <dbReference type="Proteomes" id="UP000017813"/>
    </source>
</evidence>
<dbReference type="SMART" id="SM00388">
    <property type="entry name" value="HisKA"/>
    <property type="match status" value="1"/>
</dbReference>
<dbReference type="InterPro" id="IPR003594">
    <property type="entry name" value="HATPase_dom"/>
</dbReference>
<dbReference type="RefSeq" id="WP_002642106.1">
    <property type="nucleotide sequence ID" value="NZ_CP019448.1"/>
</dbReference>
<feature type="transmembrane region" description="Helical" evidence="4">
    <location>
        <begin position="188"/>
        <end position="211"/>
    </location>
</feature>
<keyword evidence="3" id="KW-0597">Phosphoprotein</keyword>
<dbReference type="PANTHER" id="PTHR43065">
    <property type="entry name" value="SENSOR HISTIDINE KINASE"/>
    <property type="match status" value="1"/>
</dbReference>
<dbReference type="Pfam" id="PF25323">
    <property type="entry name" value="6TM_PilS"/>
    <property type="match status" value="1"/>
</dbReference>
<dbReference type="Pfam" id="PF00512">
    <property type="entry name" value="HisKA"/>
    <property type="match status" value="1"/>
</dbReference>
<evidence type="ECO:0000256" key="1">
    <source>
        <dbReference type="ARBA" id="ARBA00000085"/>
    </source>
</evidence>
<dbReference type="CDD" id="cd00082">
    <property type="entry name" value="HisKA"/>
    <property type="match status" value="1"/>
</dbReference>
<keyword evidence="4" id="KW-1133">Transmembrane helix</keyword>
<dbReference type="Proteomes" id="UP000017813">
    <property type="component" value="Unassembled WGS sequence"/>
</dbReference>
<reference evidence="6 7" key="1">
    <citation type="submission" date="2010-03" db="EMBL/GenBank/DDBJ databases">
        <authorList>
            <consortium name="The Broad Institute Genome Sequencing Platform"/>
            <person name="Ward D."/>
            <person name="Earl A."/>
            <person name="Feldgarden M."/>
            <person name="Gevers D."/>
            <person name="Young S."/>
            <person name="Zeng Q."/>
            <person name="Koehrsen M."/>
            <person name="Alvarado L."/>
            <person name="Berlin A.M."/>
            <person name="Borenstein D."/>
            <person name="Chapman S.B."/>
            <person name="Chen Z."/>
            <person name="Engels R."/>
            <person name="Freedman E."/>
            <person name="Gellesch M."/>
            <person name="Goldberg J."/>
            <person name="Griggs A."/>
            <person name="Gujja S."/>
            <person name="Heilman E.R."/>
            <person name="Heiman D.I."/>
            <person name="Hepburn T.A."/>
            <person name="Howarth C."/>
            <person name="Jen D."/>
            <person name="Larson L."/>
            <person name="Mehta T."/>
            <person name="Park D."/>
            <person name="Pearson M."/>
            <person name="Richards J."/>
            <person name="Roberts A."/>
            <person name="Saif S."/>
            <person name="Shea T.D."/>
            <person name="Shenoy N."/>
            <person name="Sisk P."/>
            <person name="Stolte C."/>
            <person name="Sykes S.N."/>
            <person name="Walk T."/>
            <person name="White J."/>
            <person name="Yandava C."/>
            <person name="Izard J."/>
            <person name="Baranova O.V."/>
            <person name="Blanton J.M."/>
            <person name="Tanner A.C."/>
            <person name="Dewhirst F."/>
            <person name="Haas B."/>
            <person name="Nusbaum C."/>
            <person name="Birren B."/>
        </authorList>
    </citation>
    <scope>NUCLEOTIDE SEQUENCE [LARGE SCALE GENOMIC DNA]</scope>
    <source>
        <strain evidence="6 7">ATCC 29453</strain>
    </source>
</reference>
<keyword evidence="7" id="KW-1185">Reference proteome</keyword>
<dbReference type="InterPro" id="IPR003661">
    <property type="entry name" value="HisK_dim/P_dom"/>
</dbReference>
<dbReference type="SMART" id="SM00387">
    <property type="entry name" value="HATPase_c"/>
    <property type="match status" value="1"/>
</dbReference>
<dbReference type="PROSITE" id="PS50109">
    <property type="entry name" value="HIS_KIN"/>
    <property type="match status" value="1"/>
</dbReference>
<evidence type="ECO:0000256" key="2">
    <source>
        <dbReference type="ARBA" id="ARBA00012438"/>
    </source>
</evidence>
<comment type="catalytic activity">
    <reaction evidence="1">
        <text>ATP + protein L-histidine = ADP + protein N-phospho-L-histidine.</text>
        <dbReference type="EC" id="2.7.13.3"/>
    </reaction>
</comment>
<reference evidence="6 7" key="2">
    <citation type="submission" date="2011-10" db="EMBL/GenBank/DDBJ databases">
        <title>The Genome Sequence of Simonsiella muelleri ATCC 29453.</title>
        <authorList>
            <consortium name="The Broad Institute Genome Sequencing Platform"/>
            <consortium name="The Broad Institute Genome Sequencing Center for Infectious Disease"/>
            <person name="Earl A."/>
            <person name="Ward D."/>
            <person name="Feldgarden M."/>
            <person name="Gevers D."/>
            <person name="Izard J."/>
            <person name="Baranova O.V."/>
            <person name="Blanton J.M."/>
            <person name="Tanner A.C."/>
            <person name="Dewhirst F."/>
            <person name="Young S.K."/>
            <person name="Zeng Q."/>
            <person name="Gargeya S."/>
            <person name="Fitzgerald M."/>
            <person name="Haas B."/>
            <person name="Abouelleil A."/>
            <person name="Alvarado L."/>
            <person name="Arachchi H.M."/>
            <person name="Berlin A."/>
            <person name="Brown A."/>
            <person name="Chapman S.B."/>
            <person name="Chen Z."/>
            <person name="Dunbar C."/>
            <person name="Freedman E."/>
            <person name="Gearin G."/>
            <person name="Goldberg J."/>
            <person name="Griggs A."/>
            <person name="Gujja S."/>
            <person name="Heiman D."/>
            <person name="Howarth C."/>
            <person name="Larson L."/>
            <person name="Lui A."/>
            <person name="MacDonald P.J.P."/>
            <person name="Montmayeur A."/>
            <person name="Murphy C."/>
            <person name="Neiman D."/>
            <person name="Pearson M."/>
            <person name="Priest M."/>
            <person name="Roberts A."/>
            <person name="Saif S."/>
            <person name="Shea T."/>
            <person name="Shenoy N."/>
            <person name="Sisk P."/>
            <person name="Stolte C."/>
            <person name="Sykes S."/>
            <person name="Wortman J."/>
            <person name="Nusbaum C."/>
            <person name="Birren B."/>
        </authorList>
    </citation>
    <scope>NUCLEOTIDE SEQUENCE [LARGE SCALE GENOMIC DNA]</scope>
    <source>
        <strain evidence="6 7">ATCC 29453</strain>
    </source>
</reference>
<evidence type="ECO:0000259" key="5">
    <source>
        <dbReference type="PROSITE" id="PS50109"/>
    </source>
</evidence>
<comment type="caution">
    <text evidence="6">The sequence shown here is derived from an EMBL/GenBank/DDBJ whole genome shotgun (WGS) entry which is preliminary data.</text>
</comment>
<sequence>MIKVKDLKNRFWKQQDWDTQIDRIIGFTNIARITILFTLMMFSAIASDTKHLLKQLVDEDSPANRLPEVMVYLQSSGMKVWFAVYGFLLLLGVFYPSWQKQNRWEMPNITSVVDITMMVLLTHLLGSVGVGVGFGILILPFLAVSCVLSYGRYWLLYASYAALLLTISFLVQYVPFDRGWHAYVGVSANFILLVVGFYLVSVLTSLSASYLTSASQSVEKHRTAYEQISALNKVVLNRMREAVIVVDETRRVWLHNRRAIFYFPNLKVNTEAHFLQELVRRWRSNTRQFFETNIMINDVDMNIRATPVYQNDVELLILFIRSEKDRQAEAQSVKLTSLGLLTANLAHEIRNPLSAVRQANGLMTESAEDDPIMTKLCSIIDKNIARIDRMIEEVSTLNKSDRTNKETIKLDEFWKNFQQEFLLTRPEAIGSLKVDISRRSEAVFDPMHLQQILWNLCNNAWRHCQKKAHSIHVAILPLINSDFVSITVRDDGGGVPDEMQIHLFEPFFTTQSQSEGTGLGLYVARELAHANRGDLRYLPNRKAFEILLPKARYD</sequence>
<name>V9HBA4_9NEIS</name>
<keyword evidence="4" id="KW-0812">Transmembrane</keyword>
<feature type="transmembrane region" description="Helical" evidence="4">
    <location>
        <begin position="154"/>
        <end position="176"/>
    </location>
</feature>
<dbReference type="eggNOG" id="COG3852">
    <property type="taxonomic scope" value="Bacteria"/>
</dbReference>